<accession>A0A8B6GY56</accession>
<keyword evidence="4" id="KW-0472">Membrane</keyword>
<gene>
    <name evidence="5" type="ORF">MGAL_10B086274</name>
</gene>
<evidence type="ECO:0000256" key="2">
    <source>
        <dbReference type="ARBA" id="ARBA00022692"/>
    </source>
</evidence>
<evidence type="ECO:0000256" key="4">
    <source>
        <dbReference type="ARBA" id="ARBA00023136"/>
    </source>
</evidence>
<keyword evidence="3" id="KW-1133">Transmembrane helix</keyword>
<reference evidence="5" key="1">
    <citation type="submission" date="2018-11" db="EMBL/GenBank/DDBJ databases">
        <authorList>
            <person name="Alioto T."/>
            <person name="Alioto T."/>
        </authorList>
    </citation>
    <scope>NUCLEOTIDE SEQUENCE</scope>
</reference>
<comment type="caution">
    <text evidence="5">The sequence shown here is derived from an EMBL/GenBank/DDBJ whole genome shotgun (WGS) entry which is preliminary data.</text>
</comment>
<comment type="subcellular location">
    <subcellularLocation>
        <location evidence="1">Membrane</location>
        <topology evidence="1">Multi-pass membrane protein</topology>
    </subcellularLocation>
</comment>
<protein>
    <submittedName>
        <fullName evidence="5">Uncharacterized protein</fullName>
    </submittedName>
</protein>
<dbReference type="AlphaFoldDB" id="A0A8B6GY56"/>
<evidence type="ECO:0000313" key="6">
    <source>
        <dbReference type="Proteomes" id="UP000596742"/>
    </source>
</evidence>
<sequence length="74" mass="8287">MTKLKDLPEAAQNKKAARATLVLIPLLGFQYLLLPMRPDHGSPFEDVYSYCSAILTSCQREESPEMMALTEANQ</sequence>
<keyword evidence="6" id="KW-1185">Reference proteome</keyword>
<dbReference type="OrthoDB" id="6022368at2759"/>
<proteinExistence type="predicted"/>
<evidence type="ECO:0000256" key="1">
    <source>
        <dbReference type="ARBA" id="ARBA00004141"/>
    </source>
</evidence>
<name>A0A8B6GY56_MYTGA</name>
<dbReference type="Gene3D" id="1.20.1070.10">
    <property type="entry name" value="Rhodopsin 7-helix transmembrane proteins"/>
    <property type="match status" value="1"/>
</dbReference>
<dbReference type="GO" id="GO:0016020">
    <property type="term" value="C:membrane"/>
    <property type="evidence" value="ECO:0007669"/>
    <property type="project" value="UniProtKB-SubCell"/>
</dbReference>
<dbReference type="GO" id="GO:0004930">
    <property type="term" value="F:G protein-coupled receptor activity"/>
    <property type="evidence" value="ECO:0007669"/>
    <property type="project" value="InterPro"/>
</dbReference>
<dbReference type="InterPro" id="IPR000832">
    <property type="entry name" value="GPCR_2_secretin-like"/>
</dbReference>
<evidence type="ECO:0000313" key="5">
    <source>
        <dbReference type="EMBL" id="VDI71319.1"/>
    </source>
</evidence>
<evidence type="ECO:0000256" key="3">
    <source>
        <dbReference type="ARBA" id="ARBA00022989"/>
    </source>
</evidence>
<dbReference type="EMBL" id="UYJE01009224">
    <property type="protein sequence ID" value="VDI71319.1"/>
    <property type="molecule type" value="Genomic_DNA"/>
</dbReference>
<dbReference type="Pfam" id="PF00002">
    <property type="entry name" value="7tm_2"/>
    <property type="match status" value="1"/>
</dbReference>
<dbReference type="Proteomes" id="UP000596742">
    <property type="component" value="Unassembled WGS sequence"/>
</dbReference>
<organism evidence="5 6">
    <name type="scientific">Mytilus galloprovincialis</name>
    <name type="common">Mediterranean mussel</name>
    <dbReference type="NCBI Taxonomy" id="29158"/>
    <lineage>
        <taxon>Eukaryota</taxon>
        <taxon>Metazoa</taxon>
        <taxon>Spiralia</taxon>
        <taxon>Lophotrochozoa</taxon>
        <taxon>Mollusca</taxon>
        <taxon>Bivalvia</taxon>
        <taxon>Autobranchia</taxon>
        <taxon>Pteriomorphia</taxon>
        <taxon>Mytilida</taxon>
        <taxon>Mytiloidea</taxon>
        <taxon>Mytilidae</taxon>
        <taxon>Mytilinae</taxon>
        <taxon>Mytilus</taxon>
    </lineage>
</organism>
<keyword evidence="2" id="KW-0812">Transmembrane</keyword>